<dbReference type="RefSeq" id="WP_185035428.1">
    <property type="nucleotide sequence ID" value="NZ_BNBN01000006.1"/>
</dbReference>
<evidence type="ECO:0000313" key="3">
    <source>
        <dbReference type="Proteomes" id="UP000540423"/>
    </source>
</evidence>
<keyword evidence="3" id="KW-1185">Reference proteome</keyword>
<dbReference type="EMBL" id="JACHEM010000016">
    <property type="protein sequence ID" value="MBB6438919.1"/>
    <property type="molecule type" value="Genomic_DNA"/>
</dbReference>
<accession>A0A7X0HM46</accession>
<organism evidence="2 3">
    <name type="scientific">Streptomyces candidus</name>
    <dbReference type="NCBI Taxonomy" id="67283"/>
    <lineage>
        <taxon>Bacteria</taxon>
        <taxon>Bacillati</taxon>
        <taxon>Actinomycetota</taxon>
        <taxon>Actinomycetes</taxon>
        <taxon>Kitasatosporales</taxon>
        <taxon>Streptomycetaceae</taxon>
        <taxon>Streptomyces</taxon>
    </lineage>
</organism>
<comment type="caution">
    <text evidence="2">The sequence shown here is derived from an EMBL/GenBank/DDBJ whole genome shotgun (WGS) entry which is preliminary data.</text>
</comment>
<dbReference type="Proteomes" id="UP000540423">
    <property type="component" value="Unassembled WGS sequence"/>
</dbReference>
<reference evidence="2 3" key="1">
    <citation type="submission" date="2020-08" db="EMBL/GenBank/DDBJ databases">
        <title>Genomic Encyclopedia of Type Strains, Phase IV (KMG-IV): sequencing the most valuable type-strain genomes for metagenomic binning, comparative biology and taxonomic classification.</title>
        <authorList>
            <person name="Goeker M."/>
        </authorList>
    </citation>
    <scope>NUCLEOTIDE SEQUENCE [LARGE SCALE GENOMIC DNA]</scope>
    <source>
        <strain evidence="2 3">DSM 40141</strain>
    </source>
</reference>
<proteinExistence type="predicted"/>
<evidence type="ECO:0000256" key="1">
    <source>
        <dbReference type="SAM" id="SignalP"/>
    </source>
</evidence>
<name>A0A7X0HM46_9ACTN</name>
<evidence type="ECO:0000313" key="2">
    <source>
        <dbReference type="EMBL" id="MBB6438919.1"/>
    </source>
</evidence>
<feature type="chain" id="PRO_5038810294" evidence="1">
    <location>
        <begin position="29"/>
        <end position="159"/>
    </location>
</feature>
<protein>
    <submittedName>
        <fullName evidence="2">Uncharacterized protein</fullName>
    </submittedName>
</protein>
<keyword evidence="1" id="KW-0732">Signal</keyword>
<gene>
    <name evidence="2" type="ORF">HNQ79_005431</name>
</gene>
<sequence length="159" mass="17108">MTTLRTRSRIVSYAAIAAVLATAAPLTAAPALATSAPSAPGAQGTAATPATEVNRFLTAYRHAVLGVGTRTPGAIRKAYLTKELDARLSEWAVRNHADPVLRAQNVPKDWKVRNHSTTAGTSKVVVTQIWGGAPDTRVWYTVRRSDLKIVNLTDPPRKR</sequence>
<dbReference type="Gene3D" id="3.10.450.50">
    <property type="match status" value="1"/>
</dbReference>
<dbReference type="AlphaFoldDB" id="A0A7X0HM46"/>
<feature type="signal peptide" evidence="1">
    <location>
        <begin position="1"/>
        <end position="28"/>
    </location>
</feature>